<evidence type="ECO:0000313" key="2">
    <source>
        <dbReference type="EMBL" id="EHJ09375.1"/>
    </source>
</evidence>
<proteinExistence type="predicted"/>
<dbReference type="RefSeq" id="WP_007313574.1">
    <property type="nucleotide sequence ID" value="NZ_AESD01001041.1"/>
</dbReference>
<dbReference type="Pfam" id="PF26392">
    <property type="entry name" value="McdB"/>
    <property type="match status" value="1"/>
</dbReference>
<reference evidence="2 3" key="1">
    <citation type="journal article" date="2011" name="Front. Microbiol.">
        <title>Two Strains of Crocosphaera watsonii with Highly Conserved Genomes are Distinguished by Strain-Specific Features.</title>
        <authorList>
            <person name="Bench S.R."/>
            <person name="Ilikchyan I.N."/>
            <person name="Tripp H.J."/>
            <person name="Zehr J.P."/>
        </authorList>
    </citation>
    <scope>NUCLEOTIDE SEQUENCE [LARGE SCALE GENOMIC DNA]</scope>
    <source>
        <strain evidence="2 3">WH 0003</strain>
    </source>
</reference>
<name>G5JEK8_CROWT</name>
<dbReference type="AlphaFoldDB" id="G5JEK8"/>
<evidence type="ECO:0000313" key="3">
    <source>
        <dbReference type="Proteomes" id="UP000003477"/>
    </source>
</evidence>
<dbReference type="GeneID" id="88769138"/>
<feature type="compositionally biased region" description="Polar residues" evidence="1">
    <location>
        <begin position="48"/>
        <end position="60"/>
    </location>
</feature>
<dbReference type="PATRIC" id="fig|423471.3.peg.5464"/>
<dbReference type="EMBL" id="AESD01001041">
    <property type="protein sequence ID" value="EHJ09375.1"/>
    <property type="molecule type" value="Genomic_DNA"/>
</dbReference>
<feature type="region of interest" description="Disordered" evidence="1">
    <location>
        <begin position="1"/>
        <end position="71"/>
    </location>
</feature>
<gene>
    <name evidence="2" type="ORF">CWATWH0003_B195</name>
</gene>
<protein>
    <submittedName>
        <fullName evidence="2">Uncharacterized protein</fullName>
    </submittedName>
</protein>
<organism evidence="2 3">
    <name type="scientific">Crocosphaera watsonii WH 0003</name>
    <dbReference type="NCBI Taxonomy" id="423471"/>
    <lineage>
        <taxon>Bacteria</taxon>
        <taxon>Bacillati</taxon>
        <taxon>Cyanobacteriota</taxon>
        <taxon>Cyanophyceae</taxon>
        <taxon>Oscillatoriophycideae</taxon>
        <taxon>Chroococcales</taxon>
        <taxon>Aphanothecaceae</taxon>
        <taxon>Crocosphaera</taxon>
    </lineage>
</organism>
<feature type="compositionally biased region" description="Basic and acidic residues" evidence="1">
    <location>
        <begin position="61"/>
        <end position="71"/>
    </location>
</feature>
<accession>G5JEK8</accession>
<evidence type="ECO:0000256" key="1">
    <source>
        <dbReference type="SAM" id="MobiDB-lite"/>
    </source>
</evidence>
<comment type="caution">
    <text evidence="2">The sequence shown here is derived from an EMBL/GenBank/DDBJ whole genome shotgun (WGS) entry which is preliminary data.</text>
</comment>
<feature type="compositionally biased region" description="Basic and acidic residues" evidence="1">
    <location>
        <begin position="33"/>
        <end position="44"/>
    </location>
</feature>
<sequence length="160" mass="18688">MSDDIRTLLTNRPRAKVERRDTTLKPNLNDTSVQEKDVSNESDKSLLFSDSEQQEMVSTSKTEEQPLTEKQKLEKELESFPTMGKRLAIHLERDVRNELLKLCDEQEITPETFMEATFVLVKQKPNLVKQIMKEAKQRLSQRKRAGLLRRTLSLMDKLKE</sequence>
<dbReference type="InterPro" id="IPR049816">
    <property type="entry name" value="McdB"/>
</dbReference>
<dbReference type="Proteomes" id="UP000003477">
    <property type="component" value="Unassembled WGS sequence"/>
</dbReference>